<dbReference type="Gene3D" id="2.70.98.10">
    <property type="match status" value="1"/>
</dbReference>
<dbReference type="InterPro" id="IPR005887">
    <property type="entry name" value="GH92_a_mannosidase_put"/>
</dbReference>
<dbReference type="GO" id="GO:0030246">
    <property type="term" value="F:carbohydrate binding"/>
    <property type="evidence" value="ECO:0007669"/>
    <property type="project" value="InterPro"/>
</dbReference>
<comment type="caution">
    <text evidence="7">The sequence shown here is derived from an EMBL/GenBank/DDBJ whole genome shotgun (WGS) entry which is preliminary data.</text>
</comment>
<dbReference type="OrthoDB" id="9804511at2"/>
<dbReference type="PANTHER" id="PTHR12143">
    <property type="entry name" value="PEPTIDE N-GLYCANASE PNGASE -RELATED"/>
    <property type="match status" value="1"/>
</dbReference>
<dbReference type="PANTHER" id="PTHR12143:SF39">
    <property type="entry name" value="SECRETED PROTEIN"/>
    <property type="match status" value="1"/>
</dbReference>
<gene>
    <name evidence="7" type="ORF">KGMB02408_35140</name>
</gene>
<dbReference type="InterPro" id="IPR014718">
    <property type="entry name" value="GH-type_carb-bd"/>
</dbReference>
<evidence type="ECO:0000259" key="6">
    <source>
        <dbReference type="Pfam" id="PF17678"/>
    </source>
</evidence>
<dbReference type="GO" id="GO:0006516">
    <property type="term" value="P:glycoprotein catabolic process"/>
    <property type="evidence" value="ECO:0007669"/>
    <property type="project" value="TreeGrafter"/>
</dbReference>
<dbReference type="Proteomes" id="UP000288079">
    <property type="component" value="Unassembled WGS sequence"/>
</dbReference>
<feature type="domain" description="Glycosyl hydrolase family 92 N-terminal" evidence="6">
    <location>
        <begin position="34"/>
        <end position="253"/>
    </location>
</feature>
<comment type="cofactor">
    <cofactor evidence="1">
        <name>Ca(2+)</name>
        <dbReference type="ChEBI" id="CHEBI:29108"/>
    </cofactor>
</comment>
<evidence type="ECO:0000256" key="4">
    <source>
        <dbReference type="SAM" id="SignalP"/>
    </source>
</evidence>
<dbReference type="InterPro" id="IPR050883">
    <property type="entry name" value="PNGase"/>
</dbReference>
<dbReference type="Gene3D" id="3.30.2080.10">
    <property type="entry name" value="GH92 mannosidase domain"/>
    <property type="match status" value="1"/>
</dbReference>
<reference evidence="7 8" key="1">
    <citation type="submission" date="2018-10" db="EMBL/GenBank/DDBJ databases">
        <title>Draft Genome Sequence of Bacteroides sp. KCTC 15687.</title>
        <authorList>
            <person name="Yu S.Y."/>
            <person name="Kim J.S."/>
            <person name="Oh B.S."/>
            <person name="Park S.H."/>
            <person name="Kang S.W."/>
            <person name="Park J.E."/>
            <person name="Choi S.H."/>
            <person name="Han K.I."/>
            <person name="Lee K.C."/>
            <person name="Eom M.K."/>
            <person name="Suh M.K."/>
            <person name="Lee D.H."/>
            <person name="Yoon H."/>
            <person name="Kim B."/>
            <person name="Yang S.J."/>
            <person name="Lee J.S."/>
            <person name="Lee J.H."/>
        </authorList>
    </citation>
    <scope>NUCLEOTIDE SEQUENCE [LARGE SCALE GENOMIC DNA]</scope>
    <source>
        <strain evidence="7 8">KCTC 15687</strain>
    </source>
</reference>
<feature type="domain" description="Glycosyl hydrolase family 92" evidence="5">
    <location>
        <begin position="259"/>
        <end position="699"/>
    </location>
</feature>
<evidence type="ECO:0000256" key="2">
    <source>
        <dbReference type="ARBA" id="ARBA00011245"/>
    </source>
</evidence>
<name>A0A401LYF0_9BACE</name>
<dbReference type="Pfam" id="PF07971">
    <property type="entry name" value="Glyco_hydro_92"/>
    <property type="match status" value="1"/>
</dbReference>
<proteinExistence type="predicted"/>
<organism evidence="7 8">
    <name type="scientific">Bacteroides faecalis</name>
    <dbReference type="NCBI Taxonomy" id="2447885"/>
    <lineage>
        <taxon>Bacteria</taxon>
        <taxon>Pseudomonadati</taxon>
        <taxon>Bacteroidota</taxon>
        <taxon>Bacteroidia</taxon>
        <taxon>Bacteroidales</taxon>
        <taxon>Bacteroidaceae</taxon>
        <taxon>Bacteroides</taxon>
    </lineage>
</organism>
<dbReference type="GO" id="GO:0005975">
    <property type="term" value="P:carbohydrate metabolic process"/>
    <property type="evidence" value="ECO:0007669"/>
    <property type="project" value="InterPro"/>
</dbReference>
<evidence type="ECO:0000256" key="3">
    <source>
        <dbReference type="ARBA" id="ARBA00022837"/>
    </source>
</evidence>
<sequence>MKYKFFCVLLFASVLMSEKVAKAQVVATDYAHQVNTLIGTKGVGLASGYLYPGATYPFGMVQFTPSYFSKRSGFVINQLSGAGCEHMGNFPTFPVKGKLKMSPNNILDYRINVTEEKGHAGYYEATVQESIKAQLTVTERTGMAHYEYPEDQQFGTVIIGGGISATPIEQAAIVITAPNKCEGYAEGGNFCGLNTPYKVYFVAEFDTDALESGIWKRDELKPNATFAEGKYSGVYFTFDVNRKKNIQYKIGVSYVSVENARENLKAENPGWNFAQIQNQAETKWNHYLGMIEVEGTNPDRTTQFYTHLYRSFVHPNVCSDVNGEYMGADFRVHKSRSKHYTSFSNWDTYRTQIQLLAMLDPEITSDIVISHQLFAEQSGGSFPRWVMANIETGVMQGDPSSILVSNAYAFGARNYDPKPLFKIMRKGAEEPGAKSQNEETRPGLKQYLDKGYYNASIQLEYTSADFAIGQFALHAVGDEFASWRYFHFARSWKNLYNPETGWLQSRHPDGSWKSLGEDFRESTYKNYFWMVPYNLAGLVGIIGGKAEAEKRLDEFFDRLDAGYNDAWFASGNEPSFHIPWVYNWIGRPYKAQEVINRVLNEQYSSKIDGLPGNDDLGTMGAWYVFACIGLYPEIPGVGGFTVNTPIFSLVKVHLKKGDIVIKGGSEKNIYIHSMKLNGKPYDSTWIDWDELSNGATIDYGTSSKPDTKWGTKILPPSFP</sequence>
<dbReference type="Gene3D" id="1.20.1050.60">
    <property type="entry name" value="alpha-1,2-mannosidase"/>
    <property type="match status" value="1"/>
</dbReference>
<dbReference type="SUPFAM" id="SSF48208">
    <property type="entry name" value="Six-hairpin glycosidases"/>
    <property type="match status" value="1"/>
</dbReference>
<protein>
    <recommendedName>
        <fullName evidence="9">Alpha-1,2-mannosidase</fullName>
    </recommendedName>
</protein>
<dbReference type="NCBIfam" id="TIGR01180">
    <property type="entry name" value="aman2_put"/>
    <property type="match status" value="1"/>
</dbReference>
<feature type="chain" id="PRO_5018981351" description="Alpha-1,2-mannosidase" evidence="4">
    <location>
        <begin position="24"/>
        <end position="719"/>
    </location>
</feature>
<evidence type="ECO:0008006" key="9">
    <source>
        <dbReference type="Google" id="ProtNLM"/>
    </source>
</evidence>
<dbReference type="InterPro" id="IPR008928">
    <property type="entry name" value="6-hairpin_glycosidase_sf"/>
</dbReference>
<dbReference type="InterPro" id="IPR012939">
    <property type="entry name" value="Glyco_hydro_92"/>
</dbReference>
<evidence type="ECO:0000313" key="7">
    <source>
        <dbReference type="EMBL" id="GCB36569.1"/>
    </source>
</evidence>
<keyword evidence="3" id="KW-0106">Calcium</keyword>
<dbReference type="AlphaFoldDB" id="A0A401LYF0"/>
<dbReference type="FunFam" id="1.20.1050.60:FF:000003">
    <property type="entry name" value="Alpha-1,2-mannosidase family protein"/>
    <property type="match status" value="1"/>
</dbReference>
<dbReference type="GO" id="GO:0005829">
    <property type="term" value="C:cytosol"/>
    <property type="evidence" value="ECO:0007669"/>
    <property type="project" value="TreeGrafter"/>
</dbReference>
<feature type="signal peptide" evidence="4">
    <location>
        <begin position="1"/>
        <end position="23"/>
    </location>
</feature>
<dbReference type="EMBL" id="BHWB01000013">
    <property type="protein sequence ID" value="GCB36569.1"/>
    <property type="molecule type" value="Genomic_DNA"/>
</dbReference>
<dbReference type="Gene3D" id="1.20.1610.10">
    <property type="entry name" value="alpha-1,2-mannosidases domains"/>
    <property type="match status" value="1"/>
</dbReference>
<dbReference type="InterPro" id="IPR041371">
    <property type="entry name" value="GH92_N"/>
</dbReference>
<keyword evidence="4" id="KW-0732">Signal</keyword>
<dbReference type="GO" id="GO:0000224">
    <property type="term" value="F:peptide-N4-(N-acetyl-beta-glucosaminyl)asparagine amidase activity"/>
    <property type="evidence" value="ECO:0007669"/>
    <property type="project" value="TreeGrafter"/>
</dbReference>
<dbReference type="RefSeq" id="WP_125042217.1">
    <property type="nucleotide sequence ID" value="NZ_BHWB01000013.1"/>
</dbReference>
<keyword evidence="8" id="KW-1185">Reference proteome</keyword>
<comment type="subunit">
    <text evidence="2">Monomer.</text>
</comment>
<evidence type="ECO:0000256" key="1">
    <source>
        <dbReference type="ARBA" id="ARBA00001913"/>
    </source>
</evidence>
<evidence type="ECO:0000259" key="5">
    <source>
        <dbReference type="Pfam" id="PF07971"/>
    </source>
</evidence>
<evidence type="ECO:0000313" key="8">
    <source>
        <dbReference type="Proteomes" id="UP000288079"/>
    </source>
</evidence>
<dbReference type="Pfam" id="PF17678">
    <property type="entry name" value="Glyco_hydro_92N"/>
    <property type="match status" value="1"/>
</dbReference>
<accession>A0A401LYF0</accession>